<keyword evidence="6 11" id="KW-0812">Transmembrane</keyword>
<dbReference type="InterPro" id="IPR036097">
    <property type="entry name" value="HisK_dim/P_sf"/>
</dbReference>
<dbReference type="GO" id="GO:0005886">
    <property type="term" value="C:plasma membrane"/>
    <property type="evidence" value="ECO:0007669"/>
    <property type="project" value="UniProtKB-SubCell"/>
</dbReference>
<dbReference type="Pfam" id="PF00672">
    <property type="entry name" value="HAMP"/>
    <property type="match status" value="1"/>
</dbReference>
<dbReference type="InterPro" id="IPR050428">
    <property type="entry name" value="TCS_sensor_his_kinase"/>
</dbReference>
<dbReference type="PRINTS" id="PR00344">
    <property type="entry name" value="BCTRLSENSOR"/>
</dbReference>
<evidence type="ECO:0000256" key="6">
    <source>
        <dbReference type="ARBA" id="ARBA00022692"/>
    </source>
</evidence>
<dbReference type="InterPro" id="IPR004358">
    <property type="entry name" value="Sig_transdc_His_kin-like_C"/>
</dbReference>
<evidence type="ECO:0000256" key="9">
    <source>
        <dbReference type="ARBA" id="ARBA00023012"/>
    </source>
</evidence>
<dbReference type="SUPFAM" id="SSF55874">
    <property type="entry name" value="ATPase domain of HSP90 chaperone/DNA topoisomerase II/histidine kinase"/>
    <property type="match status" value="1"/>
</dbReference>
<dbReference type="PROSITE" id="PS50109">
    <property type="entry name" value="HIS_KIN"/>
    <property type="match status" value="1"/>
</dbReference>
<dbReference type="AlphaFoldDB" id="A0A542E9Z0"/>
<feature type="domain" description="Histidine kinase" evidence="12">
    <location>
        <begin position="267"/>
        <end position="476"/>
    </location>
</feature>
<dbReference type="Pfam" id="PF00512">
    <property type="entry name" value="HisKA"/>
    <property type="match status" value="1"/>
</dbReference>
<reference evidence="14 15" key="1">
    <citation type="submission" date="2019-06" db="EMBL/GenBank/DDBJ databases">
        <title>Sequencing the genomes of 1000 actinobacteria strains.</title>
        <authorList>
            <person name="Klenk H.-P."/>
        </authorList>
    </citation>
    <scope>NUCLEOTIDE SEQUENCE [LARGE SCALE GENOMIC DNA]</scope>
    <source>
        <strain evidence="14 15">DSM 17305</strain>
    </source>
</reference>
<feature type="transmembrane region" description="Helical" evidence="11">
    <location>
        <begin position="35"/>
        <end position="56"/>
    </location>
</feature>
<dbReference type="SUPFAM" id="SSF158472">
    <property type="entry name" value="HAMP domain-like"/>
    <property type="match status" value="1"/>
</dbReference>
<comment type="caution">
    <text evidence="14">The sequence shown here is derived from an EMBL/GenBank/DDBJ whole genome shotgun (WGS) entry which is preliminary data.</text>
</comment>
<keyword evidence="9" id="KW-0902">Two-component regulatory system</keyword>
<dbReference type="SMART" id="SM00388">
    <property type="entry name" value="HisKA"/>
    <property type="match status" value="1"/>
</dbReference>
<dbReference type="InterPro" id="IPR003594">
    <property type="entry name" value="HATPase_dom"/>
</dbReference>
<evidence type="ECO:0000256" key="5">
    <source>
        <dbReference type="ARBA" id="ARBA00022679"/>
    </source>
</evidence>
<dbReference type="SMART" id="SM00304">
    <property type="entry name" value="HAMP"/>
    <property type="match status" value="1"/>
</dbReference>
<dbReference type="Pfam" id="PF02518">
    <property type="entry name" value="HATPase_c"/>
    <property type="match status" value="1"/>
</dbReference>
<keyword evidence="8 11" id="KW-1133">Transmembrane helix</keyword>
<dbReference type="InterPro" id="IPR003660">
    <property type="entry name" value="HAMP_dom"/>
</dbReference>
<comment type="catalytic activity">
    <reaction evidence="1">
        <text>ATP + protein L-histidine = ADP + protein N-phospho-L-histidine.</text>
        <dbReference type="EC" id="2.7.13.3"/>
    </reaction>
</comment>
<dbReference type="Proteomes" id="UP000316298">
    <property type="component" value="Unassembled WGS sequence"/>
</dbReference>
<accession>A0A542E9Z0</accession>
<evidence type="ECO:0000256" key="2">
    <source>
        <dbReference type="ARBA" id="ARBA00004236"/>
    </source>
</evidence>
<feature type="domain" description="HAMP" evidence="13">
    <location>
        <begin position="206"/>
        <end position="259"/>
    </location>
</feature>
<dbReference type="Gene3D" id="3.30.565.10">
    <property type="entry name" value="Histidine kinase-like ATPase, C-terminal domain"/>
    <property type="match status" value="1"/>
</dbReference>
<evidence type="ECO:0000256" key="7">
    <source>
        <dbReference type="ARBA" id="ARBA00022777"/>
    </source>
</evidence>
<proteinExistence type="predicted"/>
<dbReference type="CDD" id="cd00082">
    <property type="entry name" value="HisKA"/>
    <property type="match status" value="1"/>
</dbReference>
<evidence type="ECO:0000259" key="13">
    <source>
        <dbReference type="PROSITE" id="PS50885"/>
    </source>
</evidence>
<keyword evidence="10 11" id="KW-0472">Membrane</keyword>
<evidence type="ECO:0000313" key="15">
    <source>
        <dbReference type="Proteomes" id="UP000316298"/>
    </source>
</evidence>
<dbReference type="PANTHER" id="PTHR45436">
    <property type="entry name" value="SENSOR HISTIDINE KINASE YKOH"/>
    <property type="match status" value="1"/>
</dbReference>
<dbReference type="PROSITE" id="PS50885">
    <property type="entry name" value="HAMP"/>
    <property type="match status" value="1"/>
</dbReference>
<dbReference type="EC" id="2.7.13.3" evidence="3"/>
<keyword evidence="4" id="KW-0597">Phosphoprotein</keyword>
<protein>
    <recommendedName>
        <fullName evidence="3">histidine kinase</fullName>
        <ecNumber evidence="3">2.7.13.3</ecNumber>
    </recommendedName>
</protein>
<dbReference type="InterPro" id="IPR036890">
    <property type="entry name" value="HATPase_C_sf"/>
</dbReference>
<evidence type="ECO:0000313" key="14">
    <source>
        <dbReference type="EMBL" id="TQJ12144.1"/>
    </source>
</evidence>
<gene>
    <name evidence="14" type="ORF">FB475_5073</name>
</gene>
<dbReference type="CDD" id="cd06225">
    <property type="entry name" value="HAMP"/>
    <property type="match status" value="1"/>
</dbReference>
<keyword evidence="15" id="KW-1185">Reference proteome</keyword>
<dbReference type="EMBL" id="VFMM01000002">
    <property type="protein sequence ID" value="TQJ12144.1"/>
    <property type="molecule type" value="Genomic_DNA"/>
</dbReference>
<comment type="subcellular location">
    <subcellularLocation>
        <location evidence="2">Cell membrane</location>
    </subcellularLocation>
</comment>
<dbReference type="InterPro" id="IPR003661">
    <property type="entry name" value="HisK_dim/P_dom"/>
</dbReference>
<evidence type="ECO:0000256" key="3">
    <source>
        <dbReference type="ARBA" id="ARBA00012438"/>
    </source>
</evidence>
<dbReference type="Gene3D" id="1.10.287.130">
    <property type="match status" value="1"/>
</dbReference>
<evidence type="ECO:0000256" key="4">
    <source>
        <dbReference type="ARBA" id="ARBA00022553"/>
    </source>
</evidence>
<evidence type="ECO:0000256" key="10">
    <source>
        <dbReference type="ARBA" id="ARBA00023136"/>
    </source>
</evidence>
<dbReference type="SMART" id="SM00387">
    <property type="entry name" value="HATPase_c"/>
    <property type="match status" value="1"/>
</dbReference>
<dbReference type="Gene3D" id="6.10.340.10">
    <property type="match status" value="1"/>
</dbReference>
<name>A0A542E9Z0_9ACTN</name>
<keyword evidence="7 14" id="KW-0418">Kinase</keyword>
<feature type="transmembrane region" description="Helical" evidence="11">
    <location>
        <begin position="185"/>
        <end position="204"/>
    </location>
</feature>
<dbReference type="PANTHER" id="PTHR45436:SF5">
    <property type="entry name" value="SENSOR HISTIDINE KINASE TRCS"/>
    <property type="match status" value="1"/>
</dbReference>
<organism evidence="14 15">
    <name type="scientific">Kribbella jejuensis</name>
    <dbReference type="NCBI Taxonomy" id="236068"/>
    <lineage>
        <taxon>Bacteria</taxon>
        <taxon>Bacillati</taxon>
        <taxon>Actinomycetota</taxon>
        <taxon>Actinomycetes</taxon>
        <taxon>Propionibacteriales</taxon>
        <taxon>Kribbellaceae</taxon>
        <taxon>Kribbella</taxon>
    </lineage>
</organism>
<keyword evidence="5" id="KW-0808">Transferase</keyword>
<evidence type="ECO:0000256" key="8">
    <source>
        <dbReference type="ARBA" id="ARBA00022989"/>
    </source>
</evidence>
<dbReference type="CDD" id="cd00075">
    <property type="entry name" value="HATPase"/>
    <property type="match status" value="1"/>
</dbReference>
<dbReference type="GO" id="GO:0000155">
    <property type="term" value="F:phosphorelay sensor kinase activity"/>
    <property type="evidence" value="ECO:0007669"/>
    <property type="project" value="InterPro"/>
</dbReference>
<evidence type="ECO:0000259" key="12">
    <source>
        <dbReference type="PROSITE" id="PS50109"/>
    </source>
</evidence>
<dbReference type="SUPFAM" id="SSF47384">
    <property type="entry name" value="Homodimeric domain of signal transducing histidine kinase"/>
    <property type="match status" value="1"/>
</dbReference>
<evidence type="ECO:0000256" key="1">
    <source>
        <dbReference type="ARBA" id="ARBA00000085"/>
    </source>
</evidence>
<evidence type="ECO:0000256" key="11">
    <source>
        <dbReference type="SAM" id="Phobius"/>
    </source>
</evidence>
<dbReference type="InterPro" id="IPR005467">
    <property type="entry name" value="His_kinase_dom"/>
</dbReference>
<sequence>MFFHNTGDITIREGALHLSVISRFRRASVRSRSTAAAVVVVAAAMALGAAVLLLLLQRALISAASDAADGRVADVAAQVGAEGVVNLSGYLSKTTRSSQIVQVLDDTGQVVAASSSRAESSPLTSLRPAPGAVQRAEVGEMPLLDDDHDYLIVARGIEYRGTTYTAVVAASVETQRATVATVTQYLMLGFPVLLIVVGLASWMLTGQALRPVERIRTRVRGIEASDLTERVPVPQTDDEIARLASTMNEMLDRLQAGQANQRRFVADASHELRSPLATVAAGLDVIEPSARGETWQGLHQLMTGEAERMRRLVENLLLLAKADDAALPMHRSDVDLDDLVETEIVRLRADGRLKVVADVQPVRVIGDRLRLSQLIRNLVENAATAAHTTIRLGTAERDGVAVLTVEDDGDGIPAEDRQRVFERFVRLDTSRTRASGGSGLGLSIVQEIAKAHHGTVTLTPAASQGTVATVTLPLPPD</sequence>